<dbReference type="SUPFAM" id="SSF53850">
    <property type="entry name" value="Periplasmic binding protein-like II"/>
    <property type="match status" value="1"/>
</dbReference>
<protein>
    <submittedName>
        <fullName evidence="5">Periplasmic component</fullName>
    </submittedName>
</protein>
<keyword evidence="3" id="KW-0813">Transport</keyword>
<evidence type="ECO:0000256" key="1">
    <source>
        <dbReference type="ARBA" id="ARBA00004196"/>
    </source>
</evidence>
<evidence type="ECO:0000256" key="2">
    <source>
        <dbReference type="ARBA" id="ARBA00008520"/>
    </source>
</evidence>
<keyword evidence="6" id="KW-1185">Reference proteome</keyword>
<dbReference type="InterPro" id="IPR050490">
    <property type="entry name" value="Bact_solute-bd_prot1"/>
</dbReference>
<evidence type="ECO:0000313" key="6">
    <source>
        <dbReference type="Proteomes" id="UP000029453"/>
    </source>
</evidence>
<proteinExistence type="inferred from homology"/>
<dbReference type="GO" id="GO:0030313">
    <property type="term" value="C:cell envelope"/>
    <property type="evidence" value="ECO:0007669"/>
    <property type="project" value="UniProtKB-SubCell"/>
</dbReference>
<evidence type="ECO:0000256" key="4">
    <source>
        <dbReference type="ARBA" id="ARBA00022729"/>
    </source>
</evidence>
<comment type="similarity">
    <text evidence="2">Belongs to the bacterial solute-binding protein 1 family.</text>
</comment>
<evidence type="ECO:0000256" key="3">
    <source>
        <dbReference type="ARBA" id="ARBA00022448"/>
    </source>
</evidence>
<gene>
    <name evidence="5" type="ORF">PPOP_3298</name>
</gene>
<dbReference type="Pfam" id="PF13416">
    <property type="entry name" value="SBP_bac_8"/>
    <property type="match status" value="1"/>
</dbReference>
<dbReference type="PANTHER" id="PTHR43649:SF31">
    <property type="entry name" value="SN-GLYCEROL-3-PHOSPHATE-BINDING PERIPLASMIC PROTEIN UGPB"/>
    <property type="match status" value="1"/>
</dbReference>
<sequence>MTKEIQQSKPDLIITWKNNFRELQKQNMLTDLNTLAQSSDINLEDYYPEMISTLQNDTGQLNGLSPTVNPSVVFYNKNLFDTNRIDYPTNQMSWDEMLSLTQRFIGSGTTGSTGKSPVSVLSAIAKSKGWKIVDTQSKDLSFNSQEWTSSIQNILDSSKVGNLVNDTGELFLQGKAAMHFGTLDMVPKLMEKNSFAWEVVTTPVDSQNRDISSDINFYDIFCISKEASQKEAAWEVIQALLSEESITYLQNNSIPGSVSTLSKYMNSQYGNIDFSAIWRQKINKNPYLSSELSLSFIDQFDGVVDAVLTKAIQNQNITSAECFKEIEEQTEILYQEEFHTKK</sequence>
<dbReference type="Proteomes" id="UP000029453">
    <property type="component" value="Unassembled WGS sequence"/>
</dbReference>
<reference evidence="5 6" key="1">
    <citation type="submission" date="2012-10" db="EMBL/GenBank/DDBJ databases">
        <title>Draft Genome Sequence of Paenibacillus popilliae ATCC 14706T.</title>
        <authorList>
            <person name="Iiyama K."/>
            <person name="Mori K."/>
            <person name="Mon H."/>
            <person name="Chieda Y."/>
            <person name="Lee J.M."/>
            <person name="Kusakabe T."/>
            <person name="Tashiro K."/>
            <person name="Asano S."/>
            <person name="Yasunaga-Aoki C."/>
            <person name="Shimizu S."/>
        </authorList>
    </citation>
    <scope>NUCLEOTIDE SEQUENCE [LARGE SCALE GENOMIC DNA]</scope>
    <source>
        <strain evidence="5 6">ATCC 14706</strain>
    </source>
</reference>
<dbReference type="AlphaFoldDB" id="M9M7V3"/>
<comment type="subcellular location">
    <subcellularLocation>
        <location evidence="1">Cell envelope</location>
    </subcellularLocation>
</comment>
<keyword evidence="4" id="KW-0732">Signal</keyword>
<dbReference type="PANTHER" id="PTHR43649">
    <property type="entry name" value="ARABINOSE-BINDING PROTEIN-RELATED"/>
    <property type="match status" value="1"/>
</dbReference>
<name>M9M7V3_PAEPP</name>
<dbReference type="EMBL" id="BALG01000279">
    <property type="protein sequence ID" value="GAC43898.1"/>
    <property type="molecule type" value="Genomic_DNA"/>
</dbReference>
<dbReference type="Gene3D" id="3.40.190.10">
    <property type="entry name" value="Periplasmic binding protein-like II"/>
    <property type="match status" value="1"/>
</dbReference>
<organism evidence="5 6">
    <name type="scientific">Paenibacillus popilliae ATCC 14706</name>
    <dbReference type="NCBI Taxonomy" id="1212764"/>
    <lineage>
        <taxon>Bacteria</taxon>
        <taxon>Bacillati</taxon>
        <taxon>Bacillota</taxon>
        <taxon>Bacilli</taxon>
        <taxon>Bacillales</taxon>
        <taxon>Paenibacillaceae</taxon>
        <taxon>Paenibacillus</taxon>
    </lineage>
</organism>
<comment type="caution">
    <text evidence="5">The sequence shown here is derived from an EMBL/GenBank/DDBJ whole genome shotgun (WGS) entry which is preliminary data.</text>
</comment>
<accession>M9M7V3</accession>
<evidence type="ECO:0000313" key="5">
    <source>
        <dbReference type="EMBL" id="GAC43898.1"/>
    </source>
</evidence>
<dbReference type="InterPro" id="IPR006059">
    <property type="entry name" value="SBP"/>
</dbReference>